<evidence type="ECO:0000313" key="2">
    <source>
        <dbReference type="Proteomes" id="UP000034166"/>
    </source>
</evidence>
<dbReference type="Proteomes" id="UP000034166">
    <property type="component" value="Unassembled WGS sequence"/>
</dbReference>
<accession>A0A0M2ST04</accession>
<sequence>MNFILVDPEKYLEYFHQLLHHSTRLLKNIDSQSFFQINVYKKGRLLNNYFKPALQVEKDDKRIL</sequence>
<gene>
    <name evidence="1" type="ORF">WQ57_21110</name>
</gene>
<reference evidence="1 2" key="1">
    <citation type="submission" date="2015-04" db="EMBL/GenBank/DDBJ databases">
        <title>Taxonomic description and genome sequence of Bacillus campisalis sp. nov., a novel member of the genus Bacillus isolated from solar saltern.</title>
        <authorList>
            <person name="Mathan Kumar R."/>
            <person name="Kaur G."/>
            <person name="Kumar A."/>
            <person name="Singh N.K."/>
            <person name="Kaur N."/>
            <person name="Kumar N."/>
            <person name="Mayilraj S."/>
        </authorList>
    </citation>
    <scope>NUCLEOTIDE SEQUENCE [LARGE SCALE GENOMIC DNA]</scope>
    <source>
        <strain evidence="1 2">SA2-6</strain>
    </source>
</reference>
<keyword evidence="2" id="KW-1185">Reference proteome</keyword>
<proteinExistence type="predicted"/>
<protein>
    <submittedName>
        <fullName evidence="1">Uncharacterized protein</fullName>
    </submittedName>
</protein>
<organism evidence="1 2">
    <name type="scientific">Mesobacillus campisalis</name>
    <dbReference type="NCBI Taxonomy" id="1408103"/>
    <lineage>
        <taxon>Bacteria</taxon>
        <taxon>Bacillati</taxon>
        <taxon>Bacillota</taxon>
        <taxon>Bacilli</taxon>
        <taxon>Bacillales</taxon>
        <taxon>Bacillaceae</taxon>
        <taxon>Mesobacillus</taxon>
    </lineage>
</organism>
<evidence type="ECO:0000313" key="1">
    <source>
        <dbReference type="EMBL" id="KKK36112.1"/>
    </source>
</evidence>
<dbReference type="PATRIC" id="fig|1408103.3.peg.4639"/>
<dbReference type="EMBL" id="LAYY01000041">
    <property type="protein sequence ID" value="KKK36112.1"/>
    <property type="molecule type" value="Genomic_DNA"/>
</dbReference>
<dbReference type="AlphaFoldDB" id="A0A0M2ST04"/>
<comment type="caution">
    <text evidence="1">The sequence shown here is derived from an EMBL/GenBank/DDBJ whole genome shotgun (WGS) entry which is preliminary data.</text>
</comment>
<name>A0A0M2ST04_9BACI</name>